<evidence type="ECO:0000259" key="15">
    <source>
        <dbReference type="Pfam" id="PF07715"/>
    </source>
</evidence>
<evidence type="ECO:0000256" key="3">
    <source>
        <dbReference type="ARBA" id="ARBA00022452"/>
    </source>
</evidence>
<evidence type="ECO:0000313" key="16">
    <source>
        <dbReference type="EMBL" id="OIJ44113.1"/>
    </source>
</evidence>
<protein>
    <submittedName>
        <fullName evidence="16">TonB dependent receptor family protein</fullName>
    </submittedName>
</protein>
<dbReference type="InterPro" id="IPR039426">
    <property type="entry name" value="TonB-dep_rcpt-like"/>
</dbReference>
<gene>
    <name evidence="16" type="ORF">LO55_3691</name>
</gene>
<evidence type="ECO:0000259" key="14">
    <source>
        <dbReference type="Pfam" id="PF00593"/>
    </source>
</evidence>
<feature type="domain" description="TonB-dependent receptor-like beta-barrel" evidence="14">
    <location>
        <begin position="291"/>
        <end position="719"/>
    </location>
</feature>
<evidence type="ECO:0000313" key="17">
    <source>
        <dbReference type="Proteomes" id="UP000180246"/>
    </source>
</evidence>
<dbReference type="InterPro" id="IPR036942">
    <property type="entry name" value="Beta-barrel_TonB_sf"/>
</dbReference>
<dbReference type="InterPro" id="IPR000531">
    <property type="entry name" value="Beta-barrel_TonB"/>
</dbReference>
<proteinExistence type="inferred from homology"/>
<comment type="subcellular location">
    <subcellularLocation>
        <location evidence="1 11">Cell outer membrane</location>
        <topology evidence="1 11">Multi-pass membrane protein</topology>
    </subcellularLocation>
</comment>
<name>A0A1S2NH10_9BURK</name>
<dbReference type="Gene3D" id="2.40.170.20">
    <property type="entry name" value="TonB-dependent receptor, beta-barrel domain"/>
    <property type="match status" value="1"/>
</dbReference>
<keyword evidence="8 12" id="KW-0798">TonB box</keyword>
<keyword evidence="2 11" id="KW-0813">Transport</keyword>
<dbReference type="InterPro" id="IPR012910">
    <property type="entry name" value="Plug_dom"/>
</dbReference>
<organism evidence="16 17">
    <name type="scientific">Massilia timonae</name>
    <dbReference type="NCBI Taxonomy" id="47229"/>
    <lineage>
        <taxon>Bacteria</taxon>
        <taxon>Pseudomonadati</taxon>
        <taxon>Pseudomonadota</taxon>
        <taxon>Betaproteobacteria</taxon>
        <taxon>Burkholderiales</taxon>
        <taxon>Oxalobacteraceae</taxon>
        <taxon>Telluria group</taxon>
        <taxon>Massilia</taxon>
    </lineage>
</organism>
<evidence type="ECO:0000256" key="2">
    <source>
        <dbReference type="ARBA" id="ARBA00022448"/>
    </source>
</evidence>
<comment type="caution">
    <text evidence="16">The sequence shown here is derived from an EMBL/GenBank/DDBJ whole genome shotgun (WGS) entry which is preliminary data.</text>
</comment>
<dbReference type="PANTHER" id="PTHR32552">
    <property type="entry name" value="FERRICHROME IRON RECEPTOR-RELATED"/>
    <property type="match status" value="1"/>
</dbReference>
<evidence type="ECO:0000256" key="12">
    <source>
        <dbReference type="RuleBase" id="RU003357"/>
    </source>
</evidence>
<evidence type="ECO:0000256" key="7">
    <source>
        <dbReference type="ARBA" id="ARBA00023065"/>
    </source>
</evidence>
<dbReference type="GO" id="GO:0006826">
    <property type="term" value="P:iron ion transport"/>
    <property type="evidence" value="ECO:0007669"/>
    <property type="project" value="UniProtKB-KW"/>
</dbReference>
<dbReference type="GO" id="GO:0009279">
    <property type="term" value="C:cell outer membrane"/>
    <property type="evidence" value="ECO:0007669"/>
    <property type="project" value="UniProtKB-SubCell"/>
</dbReference>
<keyword evidence="13" id="KW-0732">Signal</keyword>
<dbReference type="CDD" id="cd01347">
    <property type="entry name" value="ligand_gated_channel"/>
    <property type="match status" value="1"/>
</dbReference>
<evidence type="ECO:0000256" key="1">
    <source>
        <dbReference type="ARBA" id="ARBA00004571"/>
    </source>
</evidence>
<keyword evidence="3 11" id="KW-1134">Transmembrane beta strand</keyword>
<dbReference type="PROSITE" id="PS52016">
    <property type="entry name" value="TONB_DEPENDENT_REC_3"/>
    <property type="match status" value="1"/>
</dbReference>
<evidence type="ECO:0000256" key="6">
    <source>
        <dbReference type="ARBA" id="ARBA00023004"/>
    </source>
</evidence>
<accession>A0A1S2NH10</accession>
<evidence type="ECO:0000256" key="10">
    <source>
        <dbReference type="ARBA" id="ARBA00023237"/>
    </source>
</evidence>
<keyword evidence="16" id="KW-0675">Receptor</keyword>
<dbReference type="EMBL" id="JRYB01000001">
    <property type="protein sequence ID" value="OIJ44113.1"/>
    <property type="molecule type" value="Genomic_DNA"/>
</dbReference>
<dbReference type="PROSITE" id="PS51318">
    <property type="entry name" value="TAT"/>
    <property type="match status" value="1"/>
</dbReference>
<keyword evidence="7" id="KW-0406">Ion transport</keyword>
<dbReference type="RefSeq" id="WP_071362559.1">
    <property type="nucleotide sequence ID" value="NZ_JRYB01000001.1"/>
</dbReference>
<keyword evidence="4" id="KW-0410">Iron transport</keyword>
<sequence>MSFPSPRRRSALTAIAHAAALLAAGAMTAQAQESGAQSSEGLQVVTVTAQKRPQAMQDVPVAVSTVDERAIENQQIVGFSDLTRVAPALTINENPNNNNIALRGIGTFAFSIGIESAVSVIIDDVPVIQQLQAFSNLSDIARVEVLRGPQGTLFGKNSSAGVINIVTKESSEEQEGHAQVTLTSDGEKRLETGISGPVSDKLGYRLNAYTGNREGDVTNLESGARLNGERSKGARLRLDFKPTTRLDGRLIADYNKRRIEGPVTTFLSVPPGASLRGVAPIGPALVGVTPGPDNRDVRMDDPGFAEHESRSIAGTLNWKLDNHTITSVTTWQDWQFDFLADFDGTSLDQLGPQSNGRFHGGVTAGGPYRSRMSTQELRLSSNGDGALTYLGGLYYADSRTERTYVRGPFSNLADWEARSGNQTAAAFAQAEYRITPATRVSTGVRFNRETIEVDFANRLPAVPAIFDGRSRDDATTGKIALQHDLVRDVMVYGSFATGYKGAGYDVSTGFNEARVRLPVAPETSESWELGMKSRFFRNRLQLNATVFHTDYEDFQAQSRRLDPLTQAYENVVTNVGELRTRGLELEVQAKPINTLLLEASVAWVDATIKKFPNTNCYPGQTAAEGCILIGGVPLQDLSGKRLSNAPRTKLNLGATYNFPIGESGYSGIANINGQYQSSVNYDLAANPLADQKGYGTVNGSIAFFNPSQDVKLTFYVNNLFDKSYASFVGDNYNVFGNVHVLTQTLPRNADRYFGVRMKVDF</sequence>
<feature type="domain" description="TonB-dependent receptor plug" evidence="15">
    <location>
        <begin position="57"/>
        <end position="162"/>
    </location>
</feature>
<keyword evidence="10 11" id="KW-0998">Cell outer membrane</keyword>
<evidence type="ECO:0000256" key="4">
    <source>
        <dbReference type="ARBA" id="ARBA00022496"/>
    </source>
</evidence>
<keyword evidence="9 11" id="KW-0472">Membrane</keyword>
<feature type="signal peptide" evidence="13">
    <location>
        <begin position="1"/>
        <end position="31"/>
    </location>
</feature>
<comment type="similarity">
    <text evidence="11 12">Belongs to the TonB-dependent receptor family.</text>
</comment>
<dbReference type="PANTHER" id="PTHR32552:SF81">
    <property type="entry name" value="TONB-DEPENDENT OUTER MEMBRANE RECEPTOR"/>
    <property type="match status" value="1"/>
</dbReference>
<dbReference type="SUPFAM" id="SSF56935">
    <property type="entry name" value="Porins"/>
    <property type="match status" value="1"/>
</dbReference>
<dbReference type="Proteomes" id="UP000180246">
    <property type="component" value="Unassembled WGS sequence"/>
</dbReference>
<reference evidence="16 17" key="1">
    <citation type="submission" date="2014-10" db="EMBL/GenBank/DDBJ databases">
        <authorList>
            <person name="Seo M.-J."/>
            <person name="Seok Y.J."/>
            <person name="Cha I.-T."/>
        </authorList>
    </citation>
    <scope>NUCLEOTIDE SEQUENCE [LARGE SCALE GENOMIC DNA]</scope>
    <source>
        <strain evidence="16 17">NEU</strain>
    </source>
</reference>
<evidence type="ECO:0000256" key="8">
    <source>
        <dbReference type="ARBA" id="ARBA00023077"/>
    </source>
</evidence>
<evidence type="ECO:0000256" key="5">
    <source>
        <dbReference type="ARBA" id="ARBA00022692"/>
    </source>
</evidence>
<evidence type="ECO:0000256" key="9">
    <source>
        <dbReference type="ARBA" id="ARBA00023136"/>
    </source>
</evidence>
<dbReference type="Pfam" id="PF07715">
    <property type="entry name" value="Plug"/>
    <property type="match status" value="1"/>
</dbReference>
<feature type="chain" id="PRO_5010207902" evidence="13">
    <location>
        <begin position="32"/>
        <end position="761"/>
    </location>
</feature>
<dbReference type="InterPro" id="IPR006311">
    <property type="entry name" value="TAT_signal"/>
</dbReference>
<dbReference type="AlphaFoldDB" id="A0A1S2NH10"/>
<evidence type="ECO:0000256" key="11">
    <source>
        <dbReference type="PROSITE-ProRule" id="PRU01360"/>
    </source>
</evidence>
<evidence type="ECO:0000256" key="13">
    <source>
        <dbReference type="SAM" id="SignalP"/>
    </source>
</evidence>
<dbReference type="Pfam" id="PF00593">
    <property type="entry name" value="TonB_dep_Rec_b-barrel"/>
    <property type="match status" value="1"/>
</dbReference>
<keyword evidence="6" id="KW-0408">Iron</keyword>
<keyword evidence="5 11" id="KW-0812">Transmembrane</keyword>